<comment type="subunit">
    <text evidence="4 9">Homodimer.</text>
</comment>
<sequence>MMLARSGLLVEPAPSLEVIEPAELSSNENPLGPAPKAWRAILESMGRASRYPDRDCSFTEERISQYLDVDPGNIVLGAGAFGVLRLIADSFMKPGSEVVFADPSYPMYRYFTHRKGCTPVIVPLTPDYRHDLLAMADAVGQQTSVVFVCNPNNPTGRPVSHEELIEFMDTVPEHVLVVLDEAYFEYACGPDMPDGVDWVRAERNVLVLRSFSKAYGLAGLRVGYGVGPEWITSALRQVRDPFTVNCLAQLAASAALEDRAHLEAVRGLNEYVRDEMCAQLERLGLAYIPSVTNFVMIQCGGDDIAITEHLKDQGVRVRHGSEYGMPGWIRVSTGTLEQTHRFLEELASLITAQDQEQEQGPTEEPHEEDAHEQEPEQALLVSMGK</sequence>
<keyword evidence="13" id="KW-1185">Reference proteome</keyword>
<comment type="caution">
    <text evidence="12">The sequence shown here is derived from an EMBL/GenBank/DDBJ whole genome shotgun (WGS) entry which is preliminary data.</text>
</comment>
<name>A0ABU5H8V2_9BACT</name>
<dbReference type="PANTHER" id="PTHR43643">
    <property type="entry name" value="HISTIDINOL-PHOSPHATE AMINOTRANSFERASE 2"/>
    <property type="match status" value="1"/>
</dbReference>
<dbReference type="PROSITE" id="PS00105">
    <property type="entry name" value="AA_TRANSFER_CLASS_1"/>
    <property type="match status" value="1"/>
</dbReference>
<organism evidence="12 13">
    <name type="scientific">Hyalangium rubrum</name>
    <dbReference type="NCBI Taxonomy" id="3103134"/>
    <lineage>
        <taxon>Bacteria</taxon>
        <taxon>Pseudomonadati</taxon>
        <taxon>Myxococcota</taxon>
        <taxon>Myxococcia</taxon>
        <taxon>Myxococcales</taxon>
        <taxon>Cystobacterineae</taxon>
        <taxon>Archangiaceae</taxon>
        <taxon>Hyalangium</taxon>
    </lineage>
</organism>
<dbReference type="Gene3D" id="3.40.640.10">
    <property type="entry name" value="Type I PLP-dependent aspartate aminotransferase-like (Major domain)"/>
    <property type="match status" value="1"/>
</dbReference>
<reference evidence="12 13" key="1">
    <citation type="submission" date="2023-12" db="EMBL/GenBank/DDBJ databases">
        <title>the genome sequence of Hyalangium sp. s54d21.</title>
        <authorList>
            <person name="Zhang X."/>
        </authorList>
    </citation>
    <scope>NUCLEOTIDE SEQUENCE [LARGE SCALE GENOMIC DNA]</scope>
    <source>
        <strain evidence="13">s54d21</strain>
    </source>
</reference>
<dbReference type="Proteomes" id="UP001291309">
    <property type="component" value="Unassembled WGS sequence"/>
</dbReference>
<protein>
    <recommendedName>
        <fullName evidence="9">Histidinol-phosphate aminotransferase</fullName>
        <ecNumber evidence="9">2.6.1.9</ecNumber>
    </recommendedName>
    <alternativeName>
        <fullName evidence="9">Imidazole acetol-phosphate transaminase</fullName>
    </alternativeName>
</protein>
<dbReference type="InterPro" id="IPR015421">
    <property type="entry name" value="PyrdxlP-dep_Trfase_major"/>
</dbReference>
<evidence type="ECO:0000256" key="5">
    <source>
        <dbReference type="ARBA" id="ARBA00022576"/>
    </source>
</evidence>
<dbReference type="InterPro" id="IPR050106">
    <property type="entry name" value="HistidinolP_aminotransfase"/>
</dbReference>
<evidence type="ECO:0000256" key="3">
    <source>
        <dbReference type="ARBA" id="ARBA00007970"/>
    </source>
</evidence>
<gene>
    <name evidence="9 12" type="primary">hisC</name>
    <name evidence="12" type="ORF">SYV04_24380</name>
</gene>
<evidence type="ECO:0000256" key="6">
    <source>
        <dbReference type="ARBA" id="ARBA00022679"/>
    </source>
</evidence>
<dbReference type="SUPFAM" id="SSF53383">
    <property type="entry name" value="PLP-dependent transferases"/>
    <property type="match status" value="1"/>
</dbReference>
<comment type="cofactor">
    <cofactor evidence="1 9">
        <name>pyridoxal 5'-phosphate</name>
        <dbReference type="ChEBI" id="CHEBI:597326"/>
    </cofactor>
</comment>
<accession>A0ABU5H8V2</accession>
<dbReference type="Gene3D" id="3.90.1150.10">
    <property type="entry name" value="Aspartate Aminotransferase, domain 1"/>
    <property type="match status" value="1"/>
</dbReference>
<dbReference type="InterPro" id="IPR015422">
    <property type="entry name" value="PyrdxlP-dep_Trfase_small"/>
</dbReference>
<dbReference type="InterPro" id="IPR004838">
    <property type="entry name" value="NHTrfase_class1_PyrdxlP-BS"/>
</dbReference>
<keyword evidence="5 9" id="KW-0032">Aminotransferase</keyword>
<feature type="domain" description="Aminotransferase class I/classII large" evidence="11">
    <location>
        <begin position="23"/>
        <end position="345"/>
    </location>
</feature>
<dbReference type="HAMAP" id="MF_01023">
    <property type="entry name" value="HisC_aminotrans_2"/>
    <property type="match status" value="1"/>
</dbReference>
<keyword evidence="6 9" id="KW-0808">Transferase</keyword>
<feature type="modified residue" description="N6-(pyridoxal phosphate)lysine" evidence="9">
    <location>
        <position position="213"/>
    </location>
</feature>
<dbReference type="InterPro" id="IPR005861">
    <property type="entry name" value="HisP_aminotrans"/>
</dbReference>
<comment type="similarity">
    <text evidence="3 9">Belongs to the class-II pyridoxal-phosphate-dependent aminotransferase family. Histidinol-phosphate aminotransferase subfamily.</text>
</comment>
<dbReference type="EMBL" id="JAXIVS010000008">
    <property type="protein sequence ID" value="MDY7229552.1"/>
    <property type="molecule type" value="Genomic_DNA"/>
</dbReference>
<proteinExistence type="inferred from homology"/>
<evidence type="ECO:0000256" key="2">
    <source>
        <dbReference type="ARBA" id="ARBA00005011"/>
    </source>
</evidence>
<dbReference type="InterPro" id="IPR015424">
    <property type="entry name" value="PyrdxlP-dep_Trfase"/>
</dbReference>
<evidence type="ECO:0000256" key="7">
    <source>
        <dbReference type="ARBA" id="ARBA00022898"/>
    </source>
</evidence>
<dbReference type="EC" id="2.6.1.9" evidence="9"/>
<dbReference type="NCBIfam" id="TIGR01141">
    <property type="entry name" value="hisC"/>
    <property type="match status" value="1"/>
</dbReference>
<dbReference type="CDD" id="cd00609">
    <property type="entry name" value="AAT_like"/>
    <property type="match status" value="1"/>
</dbReference>
<comment type="catalytic activity">
    <reaction evidence="8 9">
        <text>L-histidinol phosphate + 2-oxoglutarate = 3-(imidazol-4-yl)-2-oxopropyl phosphate + L-glutamate</text>
        <dbReference type="Rhea" id="RHEA:23744"/>
        <dbReference type="ChEBI" id="CHEBI:16810"/>
        <dbReference type="ChEBI" id="CHEBI:29985"/>
        <dbReference type="ChEBI" id="CHEBI:57766"/>
        <dbReference type="ChEBI" id="CHEBI:57980"/>
        <dbReference type="EC" id="2.6.1.9"/>
    </reaction>
</comment>
<evidence type="ECO:0000256" key="1">
    <source>
        <dbReference type="ARBA" id="ARBA00001933"/>
    </source>
</evidence>
<evidence type="ECO:0000313" key="13">
    <source>
        <dbReference type="Proteomes" id="UP001291309"/>
    </source>
</evidence>
<evidence type="ECO:0000256" key="8">
    <source>
        <dbReference type="ARBA" id="ARBA00047481"/>
    </source>
</evidence>
<evidence type="ECO:0000259" key="11">
    <source>
        <dbReference type="Pfam" id="PF00155"/>
    </source>
</evidence>
<keyword evidence="7 9" id="KW-0663">Pyridoxal phosphate</keyword>
<dbReference type="Pfam" id="PF00155">
    <property type="entry name" value="Aminotran_1_2"/>
    <property type="match status" value="1"/>
</dbReference>
<evidence type="ECO:0000256" key="10">
    <source>
        <dbReference type="SAM" id="MobiDB-lite"/>
    </source>
</evidence>
<evidence type="ECO:0000256" key="9">
    <source>
        <dbReference type="HAMAP-Rule" id="MF_01023"/>
    </source>
</evidence>
<comment type="pathway">
    <text evidence="2 9">Amino-acid biosynthesis; L-histidine biosynthesis; L-histidine from 5-phospho-alpha-D-ribose 1-diphosphate: step 7/9.</text>
</comment>
<evidence type="ECO:0000256" key="4">
    <source>
        <dbReference type="ARBA" id="ARBA00011738"/>
    </source>
</evidence>
<dbReference type="RefSeq" id="WP_321548273.1">
    <property type="nucleotide sequence ID" value="NZ_JAXIVS010000008.1"/>
</dbReference>
<dbReference type="PANTHER" id="PTHR43643:SF3">
    <property type="entry name" value="HISTIDINOL-PHOSPHATE AMINOTRANSFERASE"/>
    <property type="match status" value="1"/>
</dbReference>
<dbReference type="InterPro" id="IPR004839">
    <property type="entry name" value="Aminotransferase_I/II_large"/>
</dbReference>
<keyword evidence="9" id="KW-0368">Histidine biosynthesis</keyword>
<dbReference type="GO" id="GO:0004400">
    <property type="term" value="F:histidinol-phosphate transaminase activity"/>
    <property type="evidence" value="ECO:0007669"/>
    <property type="project" value="UniProtKB-EC"/>
</dbReference>
<feature type="region of interest" description="Disordered" evidence="10">
    <location>
        <begin position="353"/>
        <end position="385"/>
    </location>
</feature>
<evidence type="ECO:0000313" key="12">
    <source>
        <dbReference type="EMBL" id="MDY7229552.1"/>
    </source>
</evidence>
<keyword evidence="9" id="KW-0028">Amino-acid biosynthesis</keyword>